<evidence type="ECO:0000256" key="8">
    <source>
        <dbReference type="PIRSR" id="PIRSR019663-1"/>
    </source>
</evidence>
<feature type="chain" id="PRO_5040470018" description="legumain" evidence="9">
    <location>
        <begin position="21"/>
        <end position="457"/>
    </location>
</feature>
<dbReference type="InterPro" id="IPR043577">
    <property type="entry name" value="AE"/>
</dbReference>
<dbReference type="FunFam" id="1.10.132.130:FF:000001">
    <property type="entry name" value="Vacuolar-processing enzyme beta-isozyme"/>
    <property type="match status" value="1"/>
</dbReference>
<keyword evidence="12" id="KW-1185">Reference proteome</keyword>
<evidence type="ECO:0000256" key="1">
    <source>
        <dbReference type="ARBA" id="ARBA00000810"/>
    </source>
</evidence>
<evidence type="ECO:0000256" key="5">
    <source>
        <dbReference type="ARBA" id="ARBA00022729"/>
    </source>
</evidence>
<dbReference type="InterPro" id="IPR001096">
    <property type="entry name" value="Peptidase_C13"/>
</dbReference>
<dbReference type="EMBL" id="CANHGI010000005">
    <property type="protein sequence ID" value="CAI5451865.1"/>
    <property type="molecule type" value="Genomic_DNA"/>
</dbReference>
<evidence type="ECO:0000256" key="2">
    <source>
        <dbReference type="ARBA" id="ARBA00009941"/>
    </source>
</evidence>
<feature type="active site" description="Nucleophile" evidence="8">
    <location>
        <position position="198"/>
    </location>
</feature>
<dbReference type="Gene3D" id="3.40.50.1460">
    <property type="match status" value="1"/>
</dbReference>
<dbReference type="OrthoDB" id="192611at2759"/>
<evidence type="ECO:0000259" key="10">
    <source>
        <dbReference type="Pfam" id="PF20985"/>
    </source>
</evidence>
<keyword evidence="6" id="KW-0378">Hydrolase</keyword>
<keyword evidence="5 9" id="KW-0732">Signal</keyword>
<feature type="domain" description="Legumain prodomain" evidence="10">
    <location>
        <begin position="347"/>
        <end position="441"/>
    </location>
</feature>
<name>A0A9P1ITJ9_9PELO</name>
<dbReference type="CDD" id="cd21115">
    <property type="entry name" value="legumain_C"/>
    <property type="match status" value="1"/>
</dbReference>
<dbReference type="FunFam" id="3.40.50.1460:FF:000006">
    <property type="entry name" value="Legumain"/>
    <property type="match status" value="1"/>
</dbReference>
<proteinExistence type="inferred from homology"/>
<evidence type="ECO:0000313" key="11">
    <source>
        <dbReference type="EMBL" id="CAI5451865.1"/>
    </source>
</evidence>
<dbReference type="Pfam" id="PF20985">
    <property type="entry name" value="Legum_prodom"/>
    <property type="match status" value="1"/>
</dbReference>
<dbReference type="PANTHER" id="PTHR12000">
    <property type="entry name" value="HEMOGLOBINASE FAMILY MEMBER"/>
    <property type="match status" value="1"/>
</dbReference>
<sequence>MRIVLLFILLLVTVFSTVESRRLKYRKGLAAAPKLDKEAHVVLIAGSNGWYNYRHQADVAHSYQTLRNHGIPAENIITLMYDDVANNKMNPYKGKLFNKPHGKDVYKGLKIDYSGSDVTTRNFINVLQGNASGVIGGNGRVLNTNQDDRVFVYFTDHGAVGLISFPDEILTAKQLNDALVSMHKNGKFGQLVFYLEACESGSMFDSVLRDDLNIYAITAANGKESSWGTYCENDMNLPCLGDLFSVNWITDSDGEDLNTETLQYQYELVKTETNLSHVMQFGDLSIAKESVGLFQGDKEDREYTSMDSDEISAVESVNWPSRDVELNHLKSQLLRTNSEHQMGVIEKKIKKIRSTRKIIKKSIHWLVEKLVEDEDIQLENLSIHRPVLDLDCHHRIMHTFDNNCIDLNKYDYALKYMNIFNNLCLEVEDEDELLEKMEDLCTSLDIEKMINDETRTI</sequence>
<dbReference type="Proteomes" id="UP001152747">
    <property type="component" value="Unassembled WGS sequence"/>
</dbReference>
<dbReference type="Gene3D" id="1.10.132.130">
    <property type="match status" value="1"/>
</dbReference>
<dbReference type="GO" id="GO:0006624">
    <property type="term" value="P:vacuolar protein processing"/>
    <property type="evidence" value="ECO:0007669"/>
    <property type="project" value="TreeGrafter"/>
</dbReference>
<dbReference type="InterPro" id="IPR048501">
    <property type="entry name" value="Legum_prodom"/>
</dbReference>
<comment type="caution">
    <text evidence="11">The sequence shown here is derived from an EMBL/GenBank/DDBJ whole genome shotgun (WGS) entry which is preliminary data.</text>
</comment>
<dbReference type="GO" id="GO:0004197">
    <property type="term" value="F:cysteine-type endopeptidase activity"/>
    <property type="evidence" value="ECO:0007669"/>
    <property type="project" value="UniProtKB-EC"/>
</dbReference>
<keyword evidence="7" id="KW-0788">Thiol protease</keyword>
<keyword evidence="4" id="KW-0645">Protease</keyword>
<feature type="signal peptide" evidence="9">
    <location>
        <begin position="1"/>
        <end position="20"/>
    </location>
</feature>
<dbReference type="PIRSF" id="PIRSF500139">
    <property type="entry name" value="AE"/>
    <property type="match status" value="1"/>
</dbReference>
<gene>
    <name evidence="11" type="ORF">CAMP_LOCUS14502</name>
</gene>
<comment type="similarity">
    <text evidence="2">Belongs to the peptidase C13 family.</text>
</comment>
<organism evidence="11 12">
    <name type="scientific">Caenorhabditis angaria</name>
    <dbReference type="NCBI Taxonomy" id="860376"/>
    <lineage>
        <taxon>Eukaryota</taxon>
        <taxon>Metazoa</taxon>
        <taxon>Ecdysozoa</taxon>
        <taxon>Nematoda</taxon>
        <taxon>Chromadorea</taxon>
        <taxon>Rhabditida</taxon>
        <taxon>Rhabditina</taxon>
        <taxon>Rhabditomorpha</taxon>
        <taxon>Rhabditoidea</taxon>
        <taxon>Rhabditidae</taxon>
        <taxon>Peloderinae</taxon>
        <taxon>Caenorhabditis</taxon>
    </lineage>
</organism>
<evidence type="ECO:0000256" key="4">
    <source>
        <dbReference type="ARBA" id="ARBA00022670"/>
    </source>
</evidence>
<dbReference type="GO" id="GO:0005773">
    <property type="term" value="C:vacuole"/>
    <property type="evidence" value="ECO:0007669"/>
    <property type="project" value="GOC"/>
</dbReference>
<evidence type="ECO:0000256" key="6">
    <source>
        <dbReference type="ARBA" id="ARBA00022801"/>
    </source>
</evidence>
<accession>A0A9P1ITJ9</accession>
<evidence type="ECO:0000313" key="12">
    <source>
        <dbReference type="Proteomes" id="UP001152747"/>
    </source>
</evidence>
<evidence type="ECO:0000256" key="3">
    <source>
        <dbReference type="ARBA" id="ARBA00012628"/>
    </source>
</evidence>
<dbReference type="PANTHER" id="PTHR12000:SF42">
    <property type="entry name" value="LEGUMAIN"/>
    <property type="match status" value="1"/>
</dbReference>
<protein>
    <recommendedName>
        <fullName evidence="3">legumain</fullName>
        <ecNumber evidence="3">3.4.22.34</ecNumber>
    </recommendedName>
</protein>
<dbReference type="GO" id="GO:0051603">
    <property type="term" value="P:proteolysis involved in protein catabolic process"/>
    <property type="evidence" value="ECO:0007669"/>
    <property type="project" value="InterPro"/>
</dbReference>
<comment type="catalytic activity">
    <reaction evidence="1">
        <text>Hydrolysis of proteins and small molecule substrates at -Asn-|-Xaa- bonds.</text>
        <dbReference type="EC" id="3.4.22.34"/>
    </reaction>
</comment>
<reference evidence="11" key="1">
    <citation type="submission" date="2022-11" db="EMBL/GenBank/DDBJ databases">
        <authorList>
            <person name="Kikuchi T."/>
        </authorList>
    </citation>
    <scope>NUCLEOTIDE SEQUENCE</scope>
    <source>
        <strain evidence="11">PS1010</strain>
    </source>
</reference>
<dbReference type="Pfam" id="PF01650">
    <property type="entry name" value="Peptidase_C13"/>
    <property type="match status" value="1"/>
</dbReference>
<dbReference type="InterPro" id="IPR046427">
    <property type="entry name" value="Legumain_prodom_sf"/>
</dbReference>
<dbReference type="PRINTS" id="PR00776">
    <property type="entry name" value="HEMOGLOBNASE"/>
</dbReference>
<feature type="active site" evidence="8">
    <location>
        <position position="157"/>
    </location>
</feature>
<evidence type="ECO:0000256" key="9">
    <source>
        <dbReference type="SAM" id="SignalP"/>
    </source>
</evidence>
<dbReference type="EC" id="3.4.22.34" evidence="3"/>
<dbReference type="AlphaFoldDB" id="A0A9P1ITJ9"/>
<evidence type="ECO:0000256" key="7">
    <source>
        <dbReference type="ARBA" id="ARBA00022807"/>
    </source>
</evidence>
<dbReference type="PIRSF" id="PIRSF019663">
    <property type="entry name" value="Legumain"/>
    <property type="match status" value="1"/>
</dbReference>